<dbReference type="AlphaFoldDB" id="A0A0A8YIX6"/>
<accession>A0A0A8YIX6</accession>
<reference evidence="1" key="1">
    <citation type="submission" date="2014-09" db="EMBL/GenBank/DDBJ databases">
        <authorList>
            <person name="Magalhaes I.L.F."/>
            <person name="Oliveira U."/>
            <person name="Santos F.R."/>
            <person name="Vidigal T.H.D.A."/>
            <person name="Brescovit A.D."/>
            <person name="Santos A.J."/>
        </authorList>
    </citation>
    <scope>NUCLEOTIDE SEQUENCE</scope>
    <source>
        <tissue evidence="1">Shoot tissue taken approximately 20 cm above the soil surface</tissue>
    </source>
</reference>
<organism evidence="1">
    <name type="scientific">Arundo donax</name>
    <name type="common">Giant reed</name>
    <name type="synonym">Donax arundinaceus</name>
    <dbReference type="NCBI Taxonomy" id="35708"/>
    <lineage>
        <taxon>Eukaryota</taxon>
        <taxon>Viridiplantae</taxon>
        <taxon>Streptophyta</taxon>
        <taxon>Embryophyta</taxon>
        <taxon>Tracheophyta</taxon>
        <taxon>Spermatophyta</taxon>
        <taxon>Magnoliopsida</taxon>
        <taxon>Liliopsida</taxon>
        <taxon>Poales</taxon>
        <taxon>Poaceae</taxon>
        <taxon>PACMAD clade</taxon>
        <taxon>Arundinoideae</taxon>
        <taxon>Arundineae</taxon>
        <taxon>Arundo</taxon>
    </lineage>
</organism>
<evidence type="ECO:0000313" key="1">
    <source>
        <dbReference type="EMBL" id="JAD25508.1"/>
    </source>
</evidence>
<proteinExistence type="predicted"/>
<dbReference type="EMBL" id="GBRH01272387">
    <property type="protein sequence ID" value="JAD25508.1"/>
    <property type="molecule type" value="Transcribed_RNA"/>
</dbReference>
<reference evidence="1" key="2">
    <citation type="journal article" date="2015" name="Data Brief">
        <title>Shoot transcriptome of the giant reed, Arundo donax.</title>
        <authorList>
            <person name="Barrero R.A."/>
            <person name="Guerrero F.D."/>
            <person name="Moolhuijzen P."/>
            <person name="Goolsby J.A."/>
            <person name="Tidwell J."/>
            <person name="Bellgard S.E."/>
            <person name="Bellgard M.I."/>
        </authorList>
    </citation>
    <scope>NUCLEOTIDE SEQUENCE</scope>
    <source>
        <tissue evidence="1">Shoot tissue taken approximately 20 cm above the soil surface</tissue>
    </source>
</reference>
<name>A0A0A8YIX6_ARUDO</name>
<sequence>MLYEIQRCQQIVGAYRSIRFSITYQLKTVVPDSENRAEKARLQARRGKSGRSWHWSAEEKTRGGWCERKRLGF</sequence>
<protein>
    <submittedName>
        <fullName evidence="1">Uncharacterized protein</fullName>
    </submittedName>
</protein>